<dbReference type="GO" id="GO:0046081">
    <property type="term" value="P:dUTP catabolic process"/>
    <property type="evidence" value="ECO:0007669"/>
    <property type="project" value="TreeGrafter"/>
</dbReference>
<gene>
    <name evidence="6" type="ORF">TDIS_0693</name>
</gene>
<evidence type="ECO:0000313" key="6">
    <source>
        <dbReference type="EMBL" id="OAQ21472.1"/>
    </source>
</evidence>
<dbReference type="InterPro" id="IPR048011">
    <property type="entry name" value="NTP-PPase_MazG-like_C"/>
</dbReference>
<dbReference type="PANTHER" id="PTHR30522">
    <property type="entry name" value="NUCLEOSIDE TRIPHOSPHATE PYROPHOSPHOHYDROLASE"/>
    <property type="match status" value="1"/>
</dbReference>
<dbReference type="PATRIC" id="fig|999894.6.peg.691"/>
<dbReference type="PANTHER" id="PTHR30522:SF0">
    <property type="entry name" value="NUCLEOSIDE TRIPHOSPHATE PYROPHOSPHOHYDROLASE"/>
    <property type="match status" value="1"/>
</dbReference>
<evidence type="ECO:0000256" key="2">
    <source>
        <dbReference type="ARBA" id="ARBA00061115"/>
    </source>
</evidence>
<dbReference type="OrthoDB" id="9808939at2"/>
<comment type="catalytic activity">
    <reaction evidence="1">
        <text>ATP + H2O = AMP + diphosphate + H(+)</text>
        <dbReference type="Rhea" id="RHEA:14245"/>
        <dbReference type="ChEBI" id="CHEBI:15377"/>
        <dbReference type="ChEBI" id="CHEBI:15378"/>
        <dbReference type="ChEBI" id="CHEBI:30616"/>
        <dbReference type="ChEBI" id="CHEBI:33019"/>
        <dbReference type="ChEBI" id="CHEBI:456215"/>
        <dbReference type="EC" id="3.6.1.8"/>
    </reaction>
</comment>
<dbReference type="AlphaFoldDB" id="A0A179D7P5"/>
<dbReference type="NCBIfam" id="TIGR00444">
    <property type="entry name" value="mazG"/>
    <property type="match status" value="1"/>
</dbReference>
<dbReference type="EC" id="3.6.1.8" evidence="3"/>
<keyword evidence="6" id="KW-0378">Hydrolase</keyword>
<evidence type="ECO:0000313" key="7">
    <source>
        <dbReference type="Proteomes" id="UP000078390"/>
    </source>
</evidence>
<feature type="domain" description="NTP pyrophosphohydrolase MazG-like" evidence="5">
    <location>
        <begin position="30"/>
        <end position="103"/>
    </location>
</feature>
<dbReference type="CDD" id="cd11529">
    <property type="entry name" value="NTP-PPase_MazG_Cterm"/>
    <property type="match status" value="1"/>
</dbReference>
<comment type="caution">
    <text evidence="6">The sequence shown here is derived from an EMBL/GenBank/DDBJ whole genome shotgun (WGS) entry which is preliminary data.</text>
</comment>
<dbReference type="GO" id="GO:0047693">
    <property type="term" value="F:ATP diphosphatase activity"/>
    <property type="evidence" value="ECO:0007669"/>
    <property type="project" value="UniProtKB-EC"/>
</dbReference>
<dbReference type="STRING" id="999894.TDIS_0693"/>
<feature type="domain" description="NTP pyrophosphohydrolase MazG-like" evidence="5">
    <location>
        <begin position="166"/>
        <end position="228"/>
    </location>
</feature>
<dbReference type="NCBIfam" id="NF007113">
    <property type="entry name" value="PRK09562.1"/>
    <property type="match status" value="1"/>
</dbReference>
<name>A0A179D7P5_9BACT</name>
<dbReference type="InterPro" id="IPR004518">
    <property type="entry name" value="MazG-like_dom"/>
</dbReference>
<organism evidence="6 7">
    <name type="scientific">Thermosulfurimonas dismutans</name>
    <dbReference type="NCBI Taxonomy" id="999894"/>
    <lineage>
        <taxon>Bacteria</taxon>
        <taxon>Pseudomonadati</taxon>
        <taxon>Thermodesulfobacteriota</taxon>
        <taxon>Thermodesulfobacteria</taxon>
        <taxon>Thermodesulfobacteriales</taxon>
        <taxon>Thermodesulfobacteriaceae</taxon>
        <taxon>Thermosulfurimonas</taxon>
    </lineage>
</organism>
<proteinExistence type="inferred from homology"/>
<keyword evidence="7" id="KW-1185">Reference proteome</keyword>
<dbReference type="FunFam" id="1.10.287.1080:FF:000001">
    <property type="entry name" value="Nucleoside triphosphate pyrophosphohydrolase"/>
    <property type="match status" value="1"/>
</dbReference>
<dbReference type="GO" id="GO:0046052">
    <property type="term" value="P:UTP catabolic process"/>
    <property type="evidence" value="ECO:0007669"/>
    <property type="project" value="TreeGrafter"/>
</dbReference>
<evidence type="ECO:0000256" key="4">
    <source>
        <dbReference type="ARBA" id="ARBA00074799"/>
    </source>
</evidence>
<accession>A0A179D7P5</accession>
<dbReference type="GO" id="GO:0006203">
    <property type="term" value="P:dGTP catabolic process"/>
    <property type="evidence" value="ECO:0007669"/>
    <property type="project" value="TreeGrafter"/>
</dbReference>
<evidence type="ECO:0000259" key="5">
    <source>
        <dbReference type="Pfam" id="PF03819"/>
    </source>
</evidence>
<sequence length="266" mass="30799">MDMLGEAFQKLIEIVARLRGPEGCPWDRKQTPESLKKYLVEEAYEAYEAINSGDHREVREELGDLLFLILMVAYIYQETGLFTLKEMLTLCAEKMIRRHPHVFGEERAQSAEEVLSRWQSIKEAEAKDKKVESSVLGNLPKSLPALQLAFRLGERASRVGFDWSSAEEVLPKLKEEWREIEKALESGSTEKLEEEIGDFLFTVANLSRKLGINPEEALKRSLEKFRRRFIAMEETFRSQGKELRSVSLSEMDEVWEKLKLHERTSS</sequence>
<protein>
    <recommendedName>
        <fullName evidence="4">Nucleoside triphosphate pyrophosphohydrolase</fullName>
        <ecNumber evidence="3">3.6.1.8</ecNumber>
    </recommendedName>
</protein>
<dbReference type="CDD" id="cd11528">
    <property type="entry name" value="NTP-PPase_MazG_Nterm"/>
    <property type="match status" value="1"/>
</dbReference>
<evidence type="ECO:0000256" key="1">
    <source>
        <dbReference type="ARBA" id="ARBA00052141"/>
    </source>
</evidence>
<dbReference type="RefSeq" id="WP_068669326.1">
    <property type="nucleotide sequence ID" value="NZ_LWLG01000002.1"/>
</dbReference>
<dbReference type="InterPro" id="IPR011551">
    <property type="entry name" value="NTP_PyrPHydrolase_MazG"/>
</dbReference>
<dbReference type="Proteomes" id="UP000078390">
    <property type="component" value="Unassembled WGS sequence"/>
</dbReference>
<evidence type="ECO:0000256" key="3">
    <source>
        <dbReference type="ARBA" id="ARBA00066372"/>
    </source>
</evidence>
<dbReference type="GO" id="GO:0046061">
    <property type="term" value="P:dATP catabolic process"/>
    <property type="evidence" value="ECO:0007669"/>
    <property type="project" value="TreeGrafter"/>
</dbReference>
<reference evidence="6 7" key="1">
    <citation type="submission" date="2016-04" db="EMBL/GenBank/DDBJ databases">
        <title>Genome analysis of Thermosulfurimonas dismutans, the first thermophilic sulfur-disproportionating bacterium of the phylum Thermodesulfobacteria.</title>
        <authorList>
            <person name="Mardanov A.V."/>
            <person name="Beletsky A.V."/>
            <person name="Kadnikov V.V."/>
            <person name="Slobodkin A.I."/>
            <person name="Ravin N.V."/>
        </authorList>
    </citation>
    <scope>NUCLEOTIDE SEQUENCE [LARGE SCALE GENOMIC DNA]</scope>
    <source>
        <strain evidence="6 7">S95</strain>
    </source>
</reference>
<dbReference type="FunFam" id="1.10.287.1080:FF:000003">
    <property type="entry name" value="Nucleoside triphosphate pyrophosphohydrolase"/>
    <property type="match status" value="1"/>
</dbReference>
<dbReference type="Pfam" id="PF03819">
    <property type="entry name" value="MazG"/>
    <property type="match status" value="2"/>
</dbReference>
<dbReference type="InterPro" id="IPR048015">
    <property type="entry name" value="NTP-PPase_MazG-like_N"/>
</dbReference>
<dbReference type="GO" id="GO:0006950">
    <property type="term" value="P:response to stress"/>
    <property type="evidence" value="ECO:0007669"/>
    <property type="project" value="UniProtKB-ARBA"/>
</dbReference>
<dbReference type="GO" id="GO:0046076">
    <property type="term" value="P:dTTP catabolic process"/>
    <property type="evidence" value="ECO:0007669"/>
    <property type="project" value="TreeGrafter"/>
</dbReference>
<dbReference type="GO" id="GO:0046047">
    <property type="term" value="P:TTP catabolic process"/>
    <property type="evidence" value="ECO:0007669"/>
    <property type="project" value="TreeGrafter"/>
</dbReference>
<dbReference type="SUPFAM" id="SSF101386">
    <property type="entry name" value="all-alpha NTP pyrophosphatases"/>
    <property type="match status" value="2"/>
</dbReference>
<dbReference type="Gene3D" id="1.10.287.1080">
    <property type="entry name" value="MazG-like"/>
    <property type="match status" value="2"/>
</dbReference>
<dbReference type="EMBL" id="LWLG01000002">
    <property type="protein sequence ID" value="OAQ21472.1"/>
    <property type="molecule type" value="Genomic_DNA"/>
</dbReference>
<comment type="similarity">
    <text evidence="2">Belongs to the nucleoside triphosphate pyrophosphohydrolase family.</text>
</comment>